<dbReference type="EMBL" id="JAHRHJ020000011">
    <property type="protein sequence ID" value="KAH9295978.1"/>
    <property type="molecule type" value="Genomic_DNA"/>
</dbReference>
<evidence type="ECO:0000256" key="1">
    <source>
        <dbReference type="SAM" id="MobiDB-lite"/>
    </source>
</evidence>
<protein>
    <submittedName>
        <fullName evidence="2">Uncharacterized protein</fullName>
    </submittedName>
</protein>
<proteinExistence type="predicted"/>
<dbReference type="Proteomes" id="UP000824469">
    <property type="component" value="Unassembled WGS sequence"/>
</dbReference>
<evidence type="ECO:0000313" key="3">
    <source>
        <dbReference type="Proteomes" id="UP000824469"/>
    </source>
</evidence>
<comment type="caution">
    <text evidence="2">The sequence shown here is derived from an EMBL/GenBank/DDBJ whole genome shotgun (WGS) entry which is preliminary data.</text>
</comment>
<feature type="non-terminal residue" evidence="2">
    <location>
        <position position="71"/>
    </location>
</feature>
<dbReference type="AlphaFoldDB" id="A0AA38CC78"/>
<sequence>SNVRTILAFVPCNSVRHKRRRPHSGGGKQRKKGFRQKNKKRAVRPNSSILRSGEENRRPGLRLDYLRHKQH</sequence>
<feature type="compositionally biased region" description="Basic residues" evidence="1">
    <location>
        <begin position="15"/>
        <end position="43"/>
    </location>
</feature>
<keyword evidence="3" id="KW-1185">Reference proteome</keyword>
<accession>A0AA38CC78</accession>
<name>A0AA38CC78_TAXCH</name>
<feature type="non-terminal residue" evidence="2">
    <location>
        <position position="1"/>
    </location>
</feature>
<reference evidence="2 3" key="1">
    <citation type="journal article" date="2021" name="Nat. Plants">
        <title>The Taxus genome provides insights into paclitaxel biosynthesis.</title>
        <authorList>
            <person name="Xiong X."/>
            <person name="Gou J."/>
            <person name="Liao Q."/>
            <person name="Li Y."/>
            <person name="Zhou Q."/>
            <person name="Bi G."/>
            <person name="Li C."/>
            <person name="Du R."/>
            <person name="Wang X."/>
            <person name="Sun T."/>
            <person name="Guo L."/>
            <person name="Liang H."/>
            <person name="Lu P."/>
            <person name="Wu Y."/>
            <person name="Zhang Z."/>
            <person name="Ro D.K."/>
            <person name="Shang Y."/>
            <person name="Huang S."/>
            <person name="Yan J."/>
        </authorList>
    </citation>
    <scope>NUCLEOTIDE SEQUENCE [LARGE SCALE GENOMIC DNA]</scope>
    <source>
        <strain evidence="2">Ta-2019</strain>
    </source>
</reference>
<gene>
    <name evidence="2" type="ORF">KI387_039566</name>
</gene>
<evidence type="ECO:0000313" key="2">
    <source>
        <dbReference type="EMBL" id="KAH9295978.1"/>
    </source>
</evidence>
<organism evidence="2 3">
    <name type="scientific">Taxus chinensis</name>
    <name type="common">Chinese yew</name>
    <name type="synonym">Taxus wallichiana var. chinensis</name>
    <dbReference type="NCBI Taxonomy" id="29808"/>
    <lineage>
        <taxon>Eukaryota</taxon>
        <taxon>Viridiplantae</taxon>
        <taxon>Streptophyta</taxon>
        <taxon>Embryophyta</taxon>
        <taxon>Tracheophyta</taxon>
        <taxon>Spermatophyta</taxon>
        <taxon>Pinopsida</taxon>
        <taxon>Pinidae</taxon>
        <taxon>Conifers II</taxon>
        <taxon>Cupressales</taxon>
        <taxon>Taxaceae</taxon>
        <taxon>Taxus</taxon>
    </lineage>
</organism>
<feature type="region of interest" description="Disordered" evidence="1">
    <location>
        <begin position="1"/>
        <end position="71"/>
    </location>
</feature>